<dbReference type="Proteomes" id="UP000268829">
    <property type="component" value="Unassembled WGS sequence"/>
</dbReference>
<reference evidence="1 2" key="1">
    <citation type="submission" date="2018-10" db="EMBL/GenBank/DDBJ databases">
        <title>Phylogenomics of Brevibacillus.</title>
        <authorList>
            <person name="Dunlap C."/>
        </authorList>
    </citation>
    <scope>NUCLEOTIDE SEQUENCE [LARGE SCALE GENOMIC DNA]</scope>
    <source>
        <strain evidence="1 2">DSM 100115</strain>
    </source>
</reference>
<name>A0A3M8ATV4_9BACL</name>
<comment type="caution">
    <text evidence="1">The sequence shown here is derived from an EMBL/GenBank/DDBJ whole genome shotgun (WGS) entry which is preliminary data.</text>
</comment>
<organism evidence="1 2">
    <name type="scientific">Brevibacillus gelatini</name>
    <dbReference type="NCBI Taxonomy" id="1655277"/>
    <lineage>
        <taxon>Bacteria</taxon>
        <taxon>Bacillati</taxon>
        <taxon>Bacillota</taxon>
        <taxon>Bacilli</taxon>
        <taxon>Bacillales</taxon>
        <taxon>Paenibacillaceae</taxon>
        <taxon>Brevibacillus</taxon>
    </lineage>
</organism>
<protein>
    <submittedName>
        <fullName evidence="1">Uncharacterized protein</fullName>
    </submittedName>
</protein>
<gene>
    <name evidence="1" type="ORF">EDM57_17975</name>
</gene>
<accession>A0A3M8ATV4</accession>
<proteinExistence type="predicted"/>
<sequence>MKRDDALFNWLQIQVVADARPDDQSAQETAAFFLQMLQEDHALGELSYRLEGGWYVLTAKQEATEPLERKYPAEMVESLLVAIENEPKFNS</sequence>
<evidence type="ECO:0000313" key="2">
    <source>
        <dbReference type="Proteomes" id="UP000268829"/>
    </source>
</evidence>
<evidence type="ECO:0000313" key="1">
    <source>
        <dbReference type="EMBL" id="RNB54077.1"/>
    </source>
</evidence>
<dbReference type="AlphaFoldDB" id="A0A3M8ATV4"/>
<dbReference type="EMBL" id="RHHS01000043">
    <property type="protein sequence ID" value="RNB54077.1"/>
    <property type="molecule type" value="Genomic_DNA"/>
</dbReference>
<dbReference type="OrthoDB" id="2692034at2"/>
<keyword evidence="2" id="KW-1185">Reference proteome</keyword>
<dbReference type="RefSeq" id="WP_122906064.1">
    <property type="nucleotide sequence ID" value="NZ_RHHS01000043.1"/>
</dbReference>